<protein>
    <submittedName>
        <fullName evidence="1">Uncharacterized protein</fullName>
    </submittedName>
</protein>
<gene>
    <name evidence="1" type="ORF">HU200_037359</name>
</gene>
<reference evidence="1" key="1">
    <citation type="submission" date="2020-07" db="EMBL/GenBank/DDBJ databases">
        <title>Genome sequence and genetic diversity analysis of an under-domesticated orphan crop, white fonio (Digitaria exilis).</title>
        <authorList>
            <person name="Bennetzen J.L."/>
            <person name="Chen S."/>
            <person name="Ma X."/>
            <person name="Wang X."/>
            <person name="Yssel A.E.J."/>
            <person name="Chaluvadi S.R."/>
            <person name="Johnson M."/>
            <person name="Gangashetty P."/>
            <person name="Hamidou F."/>
            <person name="Sanogo M.D."/>
            <person name="Zwaenepoel A."/>
            <person name="Wallace J."/>
            <person name="Van De Peer Y."/>
            <person name="Van Deynze A."/>
        </authorList>
    </citation>
    <scope>NUCLEOTIDE SEQUENCE</scope>
    <source>
        <tissue evidence="1">Leaves</tissue>
    </source>
</reference>
<dbReference type="EMBL" id="JACEFO010001883">
    <property type="protein sequence ID" value="KAF8695698.1"/>
    <property type="molecule type" value="Genomic_DNA"/>
</dbReference>
<proteinExistence type="predicted"/>
<evidence type="ECO:0000313" key="2">
    <source>
        <dbReference type="Proteomes" id="UP000636709"/>
    </source>
</evidence>
<name>A0A835BEV3_9POAL</name>
<dbReference type="Proteomes" id="UP000636709">
    <property type="component" value="Unassembled WGS sequence"/>
</dbReference>
<organism evidence="1 2">
    <name type="scientific">Digitaria exilis</name>
    <dbReference type="NCBI Taxonomy" id="1010633"/>
    <lineage>
        <taxon>Eukaryota</taxon>
        <taxon>Viridiplantae</taxon>
        <taxon>Streptophyta</taxon>
        <taxon>Embryophyta</taxon>
        <taxon>Tracheophyta</taxon>
        <taxon>Spermatophyta</taxon>
        <taxon>Magnoliopsida</taxon>
        <taxon>Liliopsida</taxon>
        <taxon>Poales</taxon>
        <taxon>Poaceae</taxon>
        <taxon>PACMAD clade</taxon>
        <taxon>Panicoideae</taxon>
        <taxon>Panicodae</taxon>
        <taxon>Paniceae</taxon>
        <taxon>Anthephorinae</taxon>
        <taxon>Digitaria</taxon>
    </lineage>
</organism>
<sequence>MVSLPEITMFVLCVAVTGLLVLEPVLDILHELSKHHPVTAAAAARRHAHCGPHHLPHGRHPCLPPSYHGATRGVQVVRFPGMRHGVMCPASLNDMRRLVGWGRSKLRIGEKRCL</sequence>
<evidence type="ECO:0000313" key="1">
    <source>
        <dbReference type="EMBL" id="KAF8695698.1"/>
    </source>
</evidence>
<comment type="caution">
    <text evidence="1">The sequence shown here is derived from an EMBL/GenBank/DDBJ whole genome shotgun (WGS) entry which is preliminary data.</text>
</comment>
<accession>A0A835BEV3</accession>
<keyword evidence="2" id="KW-1185">Reference proteome</keyword>
<dbReference type="AlphaFoldDB" id="A0A835BEV3"/>